<name>A0A1D8AXC2_9BACT</name>
<evidence type="ECO:0000256" key="1">
    <source>
        <dbReference type="ARBA" id="ARBA00022737"/>
    </source>
</evidence>
<dbReference type="Gene3D" id="1.25.40.10">
    <property type="entry name" value="Tetratricopeptide repeat domain"/>
    <property type="match status" value="3"/>
</dbReference>
<accession>A0A1D8AXC2</accession>
<keyword evidence="6" id="KW-1185">Reference proteome</keyword>
<feature type="region of interest" description="Disordered" evidence="4">
    <location>
        <begin position="24"/>
        <end position="47"/>
    </location>
</feature>
<organism evidence="5 6">
    <name type="scientific">Lacunisphaera limnophila</name>
    <dbReference type="NCBI Taxonomy" id="1838286"/>
    <lineage>
        <taxon>Bacteria</taxon>
        <taxon>Pseudomonadati</taxon>
        <taxon>Verrucomicrobiota</taxon>
        <taxon>Opitutia</taxon>
        <taxon>Opitutales</taxon>
        <taxon>Opitutaceae</taxon>
        <taxon>Lacunisphaera</taxon>
    </lineage>
</organism>
<evidence type="ECO:0000256" key="2">
    <source>
        <dbReference type="ARBA" id="ARBA00022803"/>
    </source>
</evidence>
<dbReference type="PANTHER" id="PTHR44858:SF1">
    <property type="entry name" value="UDP-N-ACETYLGLUCOSAMINE--PEPTIDE N-ACETYLGLUCOSAMINYLTRANSFERASE SPINDLY-RELATED"/>
    <property type="match status" value="1"/>
</dbReference>
<keyword evidence="1" id="KW-0677">Repeat</keyword>
<dbReference type="STRING" id="1838286.Verru16b_02598"/>
<dbReference type="OrthoDB" id="1523318at2"/>
<dbReference type="PROSITE" id="PS50005">
    <property type="entry name" value="TPR"/>
    <property type="match status" value="1"/>
</dbReference>
<dbReference type="PANTHER" id="PTHR44858">
    <property type="entry name" value="TETRATRICOPEPTIDE REPEAT PROTEIN 6"/>
    <property type="match status" value="1"/>
</dbReference>
<dbReference type="Pfam" id="PF13181">
    <property type="entry name" value="TPR_8"/>
    <property type="match status" value="1"/>
</dbReference>
<gene>
    <name evidence="5" type="ORF">Verru16b_02598</name>
</gene>
<evidence type="ECO:0000313" key="5">
    <source>
        <dbReference type="EMBL" id="AOS45517.1"/>
    </source>
</evidence>
<evidence type="ECO:0000313" key="6">
    <source>
        <dbReference type="Proteomes" id="UP000095228"/>
    </source>
</evidence>
<sequence length="452" mass="49690">MHLTPGRALLASLILGLLPLRGTDAPPAAAPEPTPPPATEAPAPNPFSNEELADRLLEQSEGHYFKQEYVEAMRALDMALQFSPNEARAALENALNLQSSGDAAGALLAFQDAFRRYPKLVSIFTGLGFVRNETGDFYGALRDFTIAIDLMPVAYLAYSGRAEAKLGLDDYPGAIEDFSVQIRAAHPFSLERVYLKRGQARLALGELEAAGEDFAAALRTDPKFPAAHVFHSYTLKYTGHMPEALAALDQAVTLAPDYSRAYSARSWVHHELGHTEAALADADRCISLLPDVPEYVLNRAMLHDMLENPDLARADYARALTLAEDKANNVVWFYASFHLDLLTRRLEGKPTDAYLADAFTWPDCWQKRIGLYLAGKINAESLLKDAAQAQRLPERNNQVCEAHYFIGIMALLAGDLPTATRHLELCVATNEVQTVELGLARLHLRRLAAKAP</sequence>
<proteinExistence type="predicted"/>
<dbReference type="SMART" id="SM00028">
    <property type="entry name" value="TPR"/>
    <property type="match status" value="8"/>
</dbReference>
<feature type="compositionally biased region" description="Pro residues" evidence="4">
    <location>
        <begin position="28"/>
        <end position="45"/>
    </location>
</feature>
<dbReference type="EMBL" id="CP016094">
    <property type="protein sequence ID" value="AOS45517.1"/>
    <property type="molecule type" value="Genomic_DNA"/>
</dbReference>
<dbReference type="SUPFAM" id="SSF48452">
    <property type="entry name" value="TPR-like"/>
    <property type="match status" value="2"/>
</dbReference>
<protein>
    <submittedName>
        <fullName evidence="5">Lipoprotein NlpI</fullName>
    </submittedName>
</protein>
<feature type="repeat" description="TPR" evidence="3">
    <location>
        <begin position="191"/>
        <end position="224"/>
    </location>
</feature>
<dbReference type="Proteomes" id="UP000095228">
    <property type="component" value="Chromosome"/>
</dbReference>
<evidence type="ECO:0000256" key="4">
    <source>
        <dbReference type="SAM" id="MobiDB-lite"/>
    </source>
</evidence>
<dbReference type="RefSeq" id="WP_069962657.1">
    <property type="nucleotide sequence ID" value="NZ_CP016094.1"/>
</dbReference>
<dbReference type="KEGG" id="obg:Verru16b_02598"/>
<evidence type="ECO:0000256" key="3">
    <source>
        <dbReference type="PROSITE-ProRule" id="PRU00339"/>
    </source>
</evidence>
<keyword evidence="2 3" id="KW-0802">TPR repeat</keyword>
<dbReference type="InterPro" id="IPR050498">
    <property type="entry name" value="Ycf3"/>
</dbReference>
<dbReference type="InterPro" id="IPR011990">
    <property type="entry name" value="TPR-like_helical_dom_sf"/>
</dbReference>
<dbReference type="InterPro" id="IPR019734">
    <property type="entry name" value="TPR_rpt"/>
</dbReference>
<dbReference type="AlphaFoldDB" id="A0A1D8AXC2"/>
<keyword evidence="5" id="KW-0449">Lipoprotein</keyword>
<reference evidence="5 6" key="1">
    <citation type="submission" date="2016-06" db="EMBL/GenBank/DDBJ databases">
        <title>Three novel species with peptidoglycan cell walls form the new genus Lacunisphaera gen. nov. in the family Opitutaceae of the verrucomicrobial subdivision 4.</title>
        <authorList>
            <person name="Rast P."/>
            <person name="Gloeckner I."/>
            <person name="Jogler M."/>
            <person name="Boedeker C."/>
            <person name="Jeske O."/>
            <person name="Wiegand S."/>
            <person name="Reinhardt R."/>
            <person name="Schumann P."/>
            <person name="Rohde M."/>
            <person name="Spring S."/>
            <person name="Gloeckner F.O."/>
            <person name="Jogler C."/>
        </authorList>
    </citation>
    <scope>NUCLEOTIDE SEQUENCE [LARGE SCALE GENOMIC DNA]</scope>
    <source>
        <strain evidence="5 6">IG16b</strain>
    </source>
</reference>